<feature type="compositionally biased region" description="Polar residues" evidence="1">
    <location>
        <begin position="44"/>
        <end position="55"/>
    </location>
</feature>
<dbReference type="VEuPathDB" id="FungiDB:PTTG_09416"/>
<reference evidence="3" key="4">
    <citation type="submission" date="2025-05" db="UniProtKB">
        <authorList>
            <consortium name="EnsemblFungi"/>
        </authorList>
    </citation>
    <scope>IDENTIFICATION</scope>
    <source>
        <strain evidence="3">isolate 1-1 / race 1 (BBBD)</strain>
    </source>
</reference>
<evidence type="ECO:0000313" key="3">
    <source>
        <dbReference type="EnsemblFungi" id="PTTG_09416-t43_1-p1"/>
    </source>
</evidence>
<feature type="compositionally biased region" description="Polar residues" evidence="1">
    <location>
        <begin position="133"/>
        <end position="154"/>
    </location>
</feature>
<reference evidence="2" key="2">
    <citation type="submission" date="2016-05" db="EMBL/GenBank/DDBJ databases">
        <title>Comparative analysis highlights variable genome content of wheat rusts and divergence of the mating loci.</title>
        <authorList>
            <person name="Cuomo C.A."/>
            <person name="Bakkeren G."/>
            <person name="Szabo L."/>
            <person name="Khalil H."/>
            <person name="Joly D."/>
            <person name="Goldberg J."/>
            <person name="Young S."/>
            <person name="Zeng Q."/>
            <person name="Fellers J."/>
        </authorList>
    </citation>
    <scope>NUCLEOTIDE SEQUENCE [LARGE SCALE GENOMIC DNA]</scope>
    <source>
        <strain evidence="2">1-1 BBBD Race 1</strain>
    </source>
</reference>
<reference evidence="3 4" key="3">
    <citation type="journal article" date="2017" name="G3 (Bethesda)">
        <title>Comparative analysis highlights variable genome content of wheat rusts and divergence of the mating loci.</title>
        <authorList>
            <person name="Cuomo C.A."/>
            <person name="Bakkeren G."/>
            <person name="Khalil H.B."/>
            <person name="Panwar V."/>
            <person name="Joly D."/>
            <person name="Linning R."/>
            <person name="Sakthikumar S."/>
            <person name="Song X."/>
            <person name="Adiconis X."/>
            <person name="Fan L."/>
            <person name="Goldberg J.M."/>
            <person name="Levin J.Z."/>
            <person name="Young S."/>
            <person name="Zeng Q."/>
            <person name="Anikster Y."/>
            <person name="Bruce M."/>
            <person name="Wang M."/>
            <person name="Yin C."/>
            <person name="McCallum B."/>
            <person name="Szabo L.J."/>
            <person name="Hulbert S."/>
            <person name="Chen X."/>
            <person name="Fellers J.P."/>
        </authorList>
    </citation>
    <scope>NUCLEOTIDE SEQUENCE</scope>
    <source>
        <strain evidence="4">Isolate 1-1 / race 1 (BBBD)</strain>
        <strain evidence="3">isolate 1-1 / race 1 (BBBD)</strain>
    </source>
</reference>
<dbReference type="EMBL" id="ADAS02000171">
    <property type="protein sequence ID" value="OAV88518.1"/>
    <property type="molecule type" value="Genomic_DNA"/>
</dbReference>
<dbReference type="EnsemblFungi" id="PTTG_09416-t43_1">
    <property type="protein sequence ID" value="PTTG_09416-t43_1-p1"/>
    <property type="gene ID" value="PTTG_09416"/>
</dbReference>
<accession>A0A180G7H6</accession>
<evidence type="ECO:0000313" key="4">
    <source>
        <dbReference type="Proteomes" id="UP000005240"/>
    </source>
</evidence>
<evidence type="ECO:0008006" key="5">
    <source>
        <dbReference type="Google" id="ProtNLM"/>
    </source>
</evidence>
<feature type="non-terminal residue" evidence="2">
    <location>
        <position position="1"/>
    </location>
</feature>
<sequence>IHRPPSLSYTRDNPCPLGDQLLPLTNPKEILQRVRAEQRRLHQETLSSTQPQQIPATDEPGGTVNSNDTTNVNPAVNHLNIPLVVGSAPAPLPSGLQLSSTQSLQALSFNPPPLIPSPPNPPEESQPLFSPNMEMSDTPANTAANKTKPGNSNHPEALLSGHLNKPNPPPPPPPSASSNLSTSLTRDCMKMLMLLEGPLATGRSQTVAIDHVDHRCFNTSDAPKYVGPYMEVKPFLVWINGVEIFFMSKDVTKERDKILIIGRLILETNLLLFFQAEAQKMIERTWHKVKKDLFEAALPLQWRTTLQKEVRYLKMLNSKTFNQYTTRSRTLQRMINFKQHSLSDFQLAEGMSFGLPTELENKVNKLDLLKRKEFNFKEFIRRQNPNIGNIPREEYIWRIHSYLDLVGKGHHSYRGPVEIPPTFVVPPKPVDYIAPRAWNKPQGAGAQAGPAQPGQPTGRPAGVAAIVDNGEAPQEELAEMYDDTEFEEYHAAAIATLDDIESSLTDNMNAGCRLVGLQGNRQDP</sequence>
<proteinExistence type="predicted"/>
<protein>
    <recommendedName>
        <fullName evidence="5">Retrotransposon gag domain-containing protein</fullName>
    </recommendedName>
</protein>
<feature type="compositionally biased region" description="Low complexity" evidence="1">
    <location>
        <begin position="441"/>
        <end position="456"/>
    </location>
</feature>
<evidence type="ECO:0000313" key="2">
    <source>
        <dbReference type="EMBL" id="OAV88518.1"/>
    </source>
</evidence>
<gene>
    <name evidence="2" type="ORF">PTTG_09416</name>
</gene>
<feature type="compositionally biased region" description="Pro residues" evidence="1">
    <location>
        <begin position="166"/>
        <end position="175"/>
    </location>
</feature>
<feature type="region of interest" description="Disordered" evidence="1">
    <location>
        <begin position="107"/>
        <end position="181"/>
    </location>
</feature>
<feature type="region of interest" description="Disordered" evidence="1">
    <location>
        <begin position="440"/>
        <end position="462"/>
    </location>
</feature>
<evidence type="ECO:0000256" key="1">
    <source>
        <dbReference type="SAM" id="MobiDB-lite"/>
    </source>
</evidence>
<organism evidence="2">
    <name type="scientific">Puccinia triticina (isolate 1-1 / race 1 (BBBD))</name>
    <name type="common">Brown leaf rust fungus</name>
    <dbReference type="NCBI Taxonomy" id="630390"/>
    <lineage>
        <taxon>Eukaryota</taxon>
        <taxon>Fungi</taxon>
        <taxon>Dikarya</taxon>
        <taxon>Basidiomycota</taxon>
        <taxon>Pucciniomycotina</taxon>
        <taxon>Pucciniomycetes</taxon>
        <taxon>Pucciniales</taxon>
        <taxon>Pucciniaceae</taxon>
        <taxon>Puccinia</taxon>
    </lineage>
</organism>
<dbReference type="AlphaFoldDB" id="A0A180G7H6"/>
<keyword evidence="4" id="KW-1185">Reference proteome</keyword>
<reference evidence="2" key="1">
    <citation type="submission" date="2009-11" db="EMBL/GenBank/DDBJ databases">
        <authorList>
            <consortium name="The Broad Institute Genome Sequencing Platform"/>
            <person name="Ward D."/>
            <person name="Feldgarden M."/>
            <person name="Earl A."/>
            <person name="Young S.K."/>
            <person name="Zeng Q."/>
            <person name="Koehrsen M."/>
            <person name="Alvarado L."/>
            <person name="Berlin A."/>
            <person name="Bochicchio J."/>
            <person name="Borenstein D."/>
            <person name="Chapman S.B."/>
            <person name="Chen Z."/>
            <person name="Engels R."/>
            <person name="Freedman E."/>
            <person name="Gellesch M."/>
            <person name="Goldberg J."/>
            <person name="Griggs A."/>
            <person name="Gujja S."/>
            <person name="Heilman E."/>
            <person name="Heiman D."/>
            <person name="Hepburn T."/>
            <person name="Howarth C."/>
            <person name="Jen D."/>
            <person name="Larson L."/>
            <person name="Lewis B."/>
            <person name="Mehta T."/>
            <person name="Park D."/>
            <person name="Pearson M."/>
            <person name="Roberts A."/>
            <person name="Saif S."/>
            <person name="Shea T."/>
            <person name="Shenoy N."/>
            <person name="Sisk P."/>
            <person name="Stolte C."/>
            <person name="Sykes S."/>
            <person name="Thomson T."/>
            <person name="Walk T."/>
            <person name="White J."/>
            <person name="Yandava C."/>
            <person name="Izard J."/>
            <person name="Baranova O.V."/>
            <person name="Blanton J.M."/>
            <person name="Tanner A.C."/>
            <person name="Dewhirst F.E."/>
            <person name="Haas B."/>
            <person name="Nusbaum C."/>
            <person name="Birren B."/>
        </authorList>
    </citation>
    <scope>NUCLEOTIDE SEQUENCE [LARGE SCALE GENOMIC DNA]</scope>
    <source>
        <strain evidence="2">1-1 BBBD Race 1</strain>
    </source>
</reference>
<name>A0A180G7H6_PUCT1</name>
<feature type="compositionally biased region" description="Pro residues" evidence="1">
    <location>
        <begin position="110"/>
        <end position="124"/>
    </location>
</feature>
<feature type="region of interest" description="Disordered" evidence="1">
    <location>
        <begin position="37"/>
        <end position="69"/>
    </location>
</feature>
<dbReference type="Proteomes" id="UP000005240">
    <property type="component" value="Unassembled WGS sequence"/>
</dbReference>